<accession>A0ABQ7M394</accession>
<gene>
    <name evidence="1" type="primary">A06p026660.1_BraROA</name>
    <name evidence="1" type="ORF">IGI04_023226</name>
</gene>
<comment type="caution">
    <text evidence="1">The sequence shown here is derived from an EMBL/GenBank/DDBJ whole genome shotgun (WGS) entry which is preliminary data.</text>
</comment>
<evidence type="ECO:0000313" key="2">
    <source>
        <dbReference type="Proteomes" id="UP000823674"/>
    </source>
</evidence>
<sequence length="69" mass="7868">MIHGLLHCNIVRVDGFVKRDIWSDLAYGIFCYSTCQHFGSECKDMILMIEERVQNGIADSLAKTVKFLS</sequence>
<dbReference type="EMBL" id="JADBGQ010000006">
    <property type="protein sequence ID" value="KAG5393263.1"/>
    <property type="molecule type" value="Genomic_DNA"/>
</dbReference>
<organism evidence="1 2">
    <name type="scientific">Brassica rapa subsp. trilocularis</name>
    <dbReference type="NCBI Taxonomy" id="1813537"/>
    <lineage>
        <taxon>Eukaryota</taxon>
        <taxon>Viridiplantae</taxon>
        <taxon>Streptophyta</taxon>
        <taxon>Embryophyta</taxon>
        <taxon>Tracheophyta</taxon>
        <taxon>Spermatophyta</taxon>
        <taxon>Magnoliopsida</taxon>
        <taxon>eudicotyledons</taxon>
        <taxon>Gunneridae</taxon>
        <taxon>Pentapetalae</taxon>
        <taxon>rosids</taxon>
        <taxon>malvids</taxon>
        <taxon>Brassicales</taxon>
        <taxon>Brassicaceae</taxon>
        <taxon>Brassiceae</taxon>
        <taxon>Brassica</taxon>
    </lineage>
</organism>
<reference evidence="1 2" key="1">
    <citation type="submission" date="2021-03" db="EMBL/GenBank/DDBJ databases">
        <authorList>
            <person name="King G.J."/>
            <person name="Bancroft I."/>
            <person name="Baten A."/>
            <person name="Bloomfield J."/>
            <person name="Borpatragohain P."/>
            <person name="He Z."/>
            <person name="Irish N."/>
            <person name="Irwin J."/>
            <person name="Liu K."/>
            <person name="Mauleon R.P."/>
            <person name="Moore J."/>
            <person name="Morris R."/>
            <person name="Ostergaard L."/>
            <person name="Wang B."/>
            <person name="Wells R."/>
        </authorList>
    </citation>
    <scope>NUCLEOTIDE SEQUENCE [LARGE SCALE GENOMIC DNA]</scope>
    <source>
        <strain evidence="1">R-o-18</strain>
        <tissue evidence="1">Leaf</tissue>
    </source>
</reference>
<dbReference type="Proteomes" id="UP000823674">
    <property type="component" value="Chromosome A06"/>
</dbReference>
<proteinExistence type="predicted"/>
<name>A0ABQ7M394_BRACM</name>
<keyword evidence="2" id="KW-1185">Reference proteome</keyword>
<evidence type="ECO:0000313" key="1">
    <source>
        <dbReference type="EMBL" id="KAG5393263.1"/>
    </source>
</evidence>
<protein>
    <recommendedName>
        <fullName evidence="3">Protein kinase domain-containing protein</fullName>
    </recommendedName>
</protein>
<evidence type="ECO:0008006" key="3">
    <source>
        <dbReference type="Google" id="ProtNLM"/>
    </source>
</evidence>